<dbReference type="InterPro" id="IPR058852">
    <property type="entry name" value="HTH_77"/>
</dbReference>
<reference evidence="7" key="1">
    <citation type="submission" date="2016-10" db="EMBL/GenBank/DDBJ databases">
        <authorList>
            <person name="Varghese N."/>
            <person name="Submissions S."/>
        </authorList>
    </citation>
    <scope>NUCLEOTIDE SEQUENCE [LARGE SCALE GENOMIC DNA]</scope>
    <source>
        <strain evidence="7">CGMCC 4.3568</strain>
    </source>
</reference>
<dbReference type="InterPro" id="IPR016032">
    <property type="entry name" value="Sig_transdc_resp-reg_C-effctor"/>
</dbReference>
<dbReference type="Pfam" id="PF00486">
    <property type="entry name" value="Trans_reg_C"/>
    <property type="match status" value="1"/>
</dbReference>
<dbReference type="PROSITE" id="PS51755">
    <property type="entry name" value="OMPR_PHOB"/>
    <property type="match status" value="1"/>
</dbReference>
<dbReference type="Pfam" id="PF13191">
    <property type="entry name" value="AAA_16"/>
    <property type="match status" value="1"/>
</dbReference>
<dbReference type="InterPro" id="IPR005158">
    <property type="entry name" value="BTAD"/>
</dbReference>
<name>A0A1I1C5Q1_9PSEU</name>
<dbReference type="PROSITE" id="PS50005">
    <property type="entry name" value="TPR"/>
    <property type="match status" value="1"/>
</dbReference>
<dbReference type="Gene3D" id="1.10.10.10">
    <property type="entry name" value="Winged helix-like DNA-binding domain superfamily/Winged helix DNA-binding domain"/>
    <property type="match status" value="1"/>
</dbReference>
<dbReference type="InterPro" id="IPR036388">
    <property type="entry name" value="WH-like_DNA-bd_sf"/>
</dbReference>
<feature type="domain" description="OmpR/PhoB-type" evidence="5">
    <location>
        <begin position="1"/>
        <end position="96"/>
    </location>
</feature>
<dbReference type="InterPro" id="IPR041664">
    <property type="entry name" value="AAA_16"/>
</dbReference>
<evidence type="ECO:0000256" key="2">
    <source>
        <dbReference type="ARBA" id="ARBA00023125"/>
    </source>
</evidence>
<dbReference type="PANTHER" id="PTHR47691">
    <property type="entry name" value="REGULATOR-RELATED"/>
    <property type="match status" value="1"/>
</dbReference>
<evidence type="ECO:0000256" key="4">
    <source>
        <dbReference type="PROSITE-ProRule" id="PRU01091"/>
    </source>
</evidence>
<evidence type="ECO:0000313" key="7">
    <source>
        <dbReference type="Proteomes" id="UP000243799"/>
    </source>
</evidence>
<dbReference type="Gene3D" id="1.25.40.10">
    <property type="entry name" value="Tetratricopeptide repeat domain"/>
    <property type="match status" value="3"/>
</dbReference>
<dbReference type="CDD" id="cd15831">
    <property type="entry name" value="BTAD"/>
    <property type="match status" value="1"/>
</dbReference>
<dbReference type="RefSeq" id="WP_091676767.1">
    <property type="nucleotide sequence ID" value="NZ_FOKG01000019.1"/>
</dbReference>
<keyword evidence="3" id="KW-0802">TPR repeat</keyword>
<dbReference type="PRINTS" id="PR00364">
    <property type="entry name" value="DISEASERSIST"/>
</dbReference>
<proteinExistence type="inferred from homology"/>
<dbReference type="Pfam" id="PF25872">
    <property type="entry name" value="HTH_77"/>
    <property type="match status" value="1"/>
</dbReference>
<keyword evidence="2 4" id="KW-0238">DNA-binding</keyword>
<dbReference type="SUPFAM" id="SSF48452">
    <property type="entry name" value="TPR-like"/>
    <property type="match status" value="4"/>
</dbReference>
<dbReference type="STRING" id="490629.SAMN05216266_119115"/>
<dbReference type="Pfam" id="PF03704">
    <property type="entry name" value="BTAD"/>
    <property type="match status" value="1"/>
</dbReference>
<dbReference type="OrthoDB" id="9812579at2"/>
<dbReference type="InterPro" id="IPR019734">
    <property type="entry name" value="TPR_rpt"/>
</dbReference>
<dbReference type="SUPFAM" id="SSF52540">
    <property type="entry name" value="P-loop containing nucleoside triphosphate hydrolases"/>
    <property type="match status" value="1"/>
</dbReference>
<gene>
    <name evidence="6" type="ORF">SAMN05216266_119115</name>
</gene>
<dbReference type="EMBL" id="FOKG01000019">
    <property type="protein sequence ID" value="SFB56238.1"/>
    <property type="molecule type" value="Genomic_DNA"/>
</dbReference>
<feature type="repeat" description="TPR" evidence="3">
    <location>
        <begin position="885"/>
        <end position="918"/>
    </location>
</feature>
<dbReference type="SUPFAM" id="SSF46894">
    <property type="entry name" value="C-terminal effector domain of the bipartite response regulators"/>
    <property type="match status" value="1"/>
</dbReference>
<dbReference type="InterPro" id="IPR027417">
    <property type="entry name" value="P-loop_NTPase"/>
</dbReference>
<dbReference type="AlphaFoldDB" id="A0A1I1C5Q1"/>
<dbReference type="GO" id="GO:0003677">
    <property type="term" value="F:DNA binding"/>
    <property type="evidence" value="ECO:0007669"/>
    <property type="project" value="UniProtKB-UniRule"/>
</dbReference>
<protein>
    <submittedName>
        <fullName evidence="6">Predicted ATPase</fullName>
    </submittedName>
</protein>
<evidence type="ECO:0000256" key="1">
    <source>
        <dbReference type="ARBA" id="ARBA00005820"/>
    </source>
</evidence>
<accession>A0A1I1C5Q1</accession>
<dbReference type="GO" id="GO:0006355">
    <property type="term" value="P:regulation of DNA-templated transcription"/>
    <property type="evidence" value="ECO:0007669"/>
    <property type="project" value="InterPro"/>
</dbReference>
<sequence length="1079" mass="116550">MRFGVLGPLTVWRTDGDLVRVPELKVRALLADLLLHEGRVVSADRLAEDLWGARRPANPANTLQTKISQLRRTLEDAEPGGRALVVHQPPGYLLRLGPDSLDLHRFRSLVERARDTEDPPARAALLTDALALWRGPALADFGDEPFAVAAIQRWTEDRLAAVELRAEARLSLGEHAALTGELGDLVALHPLRERLRALQMRALYRAGRQSEALDSFADVRQRLATELGLEPGPELTEMHQAILRQDTQLAESTEPAPLRARPRTNLPAALTELIGRSDAVRTVRSLMTGSRLVTLTGPGGVGKTRLAIEAAAELTDKTADGVWLVEFAGLDRHACQETSPHSGEWVLEAVATALGVREDPATGPLPAAVGGDLMERLTDAVRDKDLLLVLDNCEQVVASVAALAERLLRVAPGLRMLATSQEALGLTGEVIWTVPPLRVPMDAGTSADRATDPVASARMFSAVRLLEARAAAAVPGFILDADSAPVVAAICRRLDGIPLALELAATRVRVLGVHELLARLDDRFRLLDAPRRGAPARQRTLRAMIDWSWELLSEAEQAVLRRLAVHAEGCDLDAAEAVCAGAGVEPAEVLDLLARLVERSLVVCHQQGAQGPRYRLLESVAAYCLERVREAGELARVRERHSRFYTDLAERAEHLLRGPGQRAWLNRLDAETGNVRAALDTAVQRGDADLALRLVNSMTWFWFLRGRIGEARRSLHAAIAVGAASDDARSSAVAMLEGLAVLDGASADAAAIELARKIDDPATRARALWFLGYVTSTVADLTTGQQLTEAALAEFEAVGDDWGIAAALSDRSSQAMAKGELALAAKYAASSGELFGRLGDRWGQLQASFALGTLAELRGDYAEAARLHRAGLGMAEDLRLWPEVSFQLSWLGRIFLLSGDFDQAKQFHERALRLAVDHGFKPGEMYAETGLALGARRQGDLDAAERHLHSVLEWNRAVDFEPGNSLILAELGFVAELRGDAEVARRRQLEGLAIARRSGDPRALALAYEGLAGALALAAEHAAAARLLGSATRMRAGVGAPLPEGERGDVDRITRAVRTALGEPTFVTEFEQEPHLTPG</sequence>
<dbReference type="SMART" id="SM00028">
    <property type="entry name" value="TPR"/>
    <property type="match status" value="3"/>
</dbReference>
<dbReference type="Proteomes" id="UP000243799">
    <property type="component" value="Unassembled WGS sequence"/>
</dbReference>
<dbReference type="PANTHER" id="PTHR47691:SF3">
    <property type="entry name" value="HTH-TYPE TRANSCRIPTIONAL REGULATOR RV0890C-RELATED"/>
    <property type="match status" value="1"/>
</dbReference>
<keyword evidence="7" id="KW-1185">Reference proteome</keyword>
<feature type="DNA-binding region" description="OmpR/PhoB-type" evidence="4">
    <location>
        <begin position="1"/>
        <end position="96"/>
    </location>
</feature>
<comment type="similarity">
    <text evidence="1">Belongs to the AfsR/DnrI/RedD regulatory family.</text>
</comment>
<dbReference type="GO" id="GO:0000160">
    <property type="term" value="P:phosphorelay signal transduction system"/>
    <property type="evidence" value="ECO:0007669"/>
    <property type="project" value="InterPro"/>
</dbReference>
<dbReference type="InterPro" id="IPR011990">
    <property type="entry name" value="TPR-like_helical_dom_sf"/>
</dbReference>
<dbReference type="InterPro" id="IPR001867">
    <property type="entry name" value="OmpR/PhoB-type_DNA-bd"/>
</dbReference>
<evidence type="ECO:0000259" key="5">
    <source>
        <dbReference type="PROSITE" id="PS51755"/>
    </source>
</evidence>
<evidence type="ECO:0000313" key="6">
    <source>
        <dbReference type="EMBL" id="SFB56238.1"/>
    </source>
</evidence>
<dbReference type="SMART" id="SM00862">
    <property type="entry name" value="Trans_reg_C"/>
    <property type="match status" value="1"/>
</dbReference>
<organism evidence="6 7">
    <name type="scientific">Amycolatopsis marina</name>
    <dbReference type="NCBI Taxonomy" id="490629"/>
    <lineage>
        <taxon>Bacteria</taxon>
        <taxon>Bacillati</taxon>
        <taxon>Actinomycetota</taxon>
        <taxon>Actinomycetes</taxon>
        <taxon>Pseudonocardiales</taxon>
        <taxon>Pseudonocardiaceae</taxon>
        <taxon>Amycolatopsis</taxon>
    </lineage>
</organism>
<dbReference type="SMART" id="SM01043">
    <property type="entry name" value="BTAD"/>
    <property type="match status" value="1"/>
</dbReference>
<evidence type="ECO:0000256" key="3">
    <source>
        <dbReference type="PROSITE-ProRule" id="PRU00339"/>
    </source>
</evidence>